<proteinExistence type="inferred from homology"/>
<comment type="caution">
    <text evidence="6">The sequence shown here is derived from an EMBL/GenBank/DDBJ whole genome shotgun (WGS) entry which is preliminary data.</text>
</comment>
<dbReference type="RefSeq" id="WP_109265944.1">
    <property type="nucleotide sequence ID" value="NZ_QEWP01000022.1"/>
</dbReference>
<dbReference type="EMBL" id="QEWP01000022">
    <property type="protein sequence ID" value="PWD97926.1"/>
    <property type="molecule type" value="Genomic_DNA"/>
</dbReference>
<evidence type="ECO:0000256" key="3">
    <source>
        <dbReference type="ARBA" id="ARBA00022723"/>
    </source>
</evidence>
<dbReference type="PANTHER" id="PTHR37164">
    <property type="entry name" value="BACTERIOHEMERYTHRIN"/>
    <property type="match status" value="1"/>
</dbReference>
<name>A0A2U2B4E5_9BACT</name>
<keyword evidence="2" id="KW-0813">Transport</keyword>
<keyword evidence="7" id="KW-1185">Reference proteome</keyword>
<evidence type="ECO:0000313" key="7">
    <source>
        <dbReference type="Proteomes" id="UP000244956"/>
    </source>
</evidence>
<sequence length="135" mass="16397">MASIWSDNFSLNIPVIDNQHRKFFEIFEKVSKGYENKTSEELDALIGELEEYLEFHFEEEEKLMRESGYKWYEAHKKQHTFFISRIEEMRNEFDYLNPMLFNKIRVFIKKWFVSHILHKDFDYKEDVAGIAPDGN</sequence>
<dbReference type="GO" id="GO:0046872">
    <property type="term" value="F:metal ion binding"/>
    <property type="evidence" value="ECO:0007669"/>
    <property type="project" value="UniProtKB-KW"/>
</dbReference>
<protein>
    <recommendedName>
        <fullName evidence="5">Hemerythrin-like domain-containing protein</fullName>
    </recommendedName>
</protein>
<dbReference type="InterPro" id="IPR012312">
    <property type="entry name" value="Hemerythrin-like"/>
</dbReference>
<dbReference type="InterPro" id="IPR050669">
    <property type="entry name" value="Hemerythrin"/>
</dbReference>
<dbReference type="NCBIfam" id="TIGR02481">
    <property type="entry name" value="hemeryth_dom"/>
    <property type="match status" value="1"/>
</dbReference>
<evidence type="ECO:0000256" key="4">
    <source>
        <dbReference type="ARBA" id="ARBA00023004"/>
    </source>
</evidence>
<dbReference type="PANTHER" id="PTHR37164:SF1">
    <property type="entry name" value="BACTERIOHEMERYTHRIN"/>
    <property type="match status" value="1"/>
</dbReference>
<dbReference type="AlphaFoldDB" id="A0A2U2B4E5"/>
<dbReference type="Pfam" id="PF01814">
    <property type="entry name" value="Hemerythrin"/>
    <property type="match status" value="1"/>
</dbReference>
<evidence type="ECO:0000313" key="6">
    <source>
        <dbReference type="EMBL" id="PWD97926.1"/>
    </source>
</evidence>
<evidence type="ECO:0000259" key="5">
    <source>
        <dbReference type="Pfam" id="PF01814"/>
    </source>
</evidence>
<dbReference type="OrthoDB" id="9797092at2"/>
<keyword evidence="3" id="KW-0479">Metal-binding</keyword>
<dbReference type="Gene3D" id="1.20.120.50">
    <property type="entry name" value="Hemerythrin-like"/>
    <property type="match status" value="1"/>
</dbReference>
<evidence type="ECO:0000256" key="1">
    <source>
        <dbReference type="ARBA" id="ARBA00010587"/>
    </source>
</evidence>
<accession>A0A2U2B4E5</accession>
<feature type="domain" description="Hemerythrin-like" evidence="5">
    <location>
        <begin position="13"/>
        <end position="124"/>
    </location>
</feature>
<dbReference type="NCBIfam" id="NF033749">
    <property type="entry name" value="bact_hemeryth"/>
    <property type="match status" value="1"/>
</dbReference>
<dbReference type="GO" id="GO:0005344">
    <property type="term" value="F:oxygen carrier activity"/>
    <property type="evidence" value="ECO:0007669"/>
    <property type="project" value="UniProtKB-KW"/>
</dbReference>
<reference evidence="6 7" key="1">
    <citation type="submission" date="2018-05" db="EMBL/GenBank/DDBJ databases">
        <title>Marinilabilia rubrum sp. nov., isolated from saltern sediment.</title>
        <authorList>
            <person name="Zhang R."/>
        </authorList>
    </citation>
    <scope>NUCLEOTIDE SEQUENCE [LARGE SCALE GENOMIC DNA]</scope>
    <source>
        <strain evidence="6 7">WTE16</strain>
    </source>
</reference>
<organism evidence="6 7">
    <name type="scientific">Marinilabilia rubra</name>
    <dbReference type="NCBI Taxonomy" id="2162893"/>
    <lineage>
        <taxon>Bacteria</taxon>
        <taxon>Pseudomonadati</taxon>
        <taxon>Bacteroidota</taxon>
        <taxon>Bacteroidia</taxon>
        <taxon>Marinilabiliales</taxon>
        <taxon>Marinilabiliaceae</taxon>
        <taxon>Marinilabilia</taxon>
    </lineage>
</organism>
<dbReference type="InterPro" id="IPR016131">
    <property type="entry name" value="Haemerythrin_Fe_BS"/>
</dbReference>
<dbReference type="Proteomes" id="UP000244956">
    <property type="component" value="Unassembled WGS sequence"/>
</dbReference>
<dbReference type="InterPro" id="IPR035938">
    <property type="entry name" value="Hemerythrin-like_sf"/>
</dbReference>
<keyword evidence="4" id="KW-0408">Iron</keyword>
<dbReference type="CDD" id="cd12107">
    <property type="entry name" value="Hemerythrin"/>
    <property type="match status" value="1"/>
</dbReference>
<gene>
    <name evidence="6" type="ORF">DDZ16_18395</name>
</gene>
<dbReference type="InterPro" id="IPR012827">
    <property type="entry name" value="Hemerythrin_metal-bd"/>
</dbReference>
<evidence type="ECO:0000256" key="2">
    <source>
        <dbReference type="ARBA" id="ARBA00022621"/>
    </source>
</evidence>
<keyword evidence="2" id="KW-0561">Oxygen transport</keyword>
<dbReference type="SUPFAM" id="SSF47188">
    <property type="entry name" value="Hemerythrin-like"/>
    <property type="match status" value="1"/>
</dbReference>
<comment type="similarity">
    <text evidence="1">Belongs to the hemerythrin family.</text>
</comment>
<dbReference type="PROSITE" id="PS00550">
    <property type="entry name" value="HEMERYTHRINS"/>
    <property type="match status" value="1"/>
</dbReference>